<proteinExistence type="predicted"/>
<sequence>MGFVLKLLGEFFVKGVSERQGKSRTCFISTMRSRKGDVGTDGHMRGQTAGCMTLAEVVFGLIQARHKETMREASGGFRPTPCTPQC</sequence>
<dbReference type="AlphaFoldDB" id="A0AA88NF85"/>
<accession>A0AA88NF85</accession>
<dbReference type="Proteomes" id="UP001187415">
    <property type="component" value="Unassembled WGS sequence"/>
</dbReference>
<evidence type="ECO:0000313" key="2">
    <source>
        <dbReference type="Proteomes" id="UP001187415"/>
    </source>
</evidence>
<organism evidence="1 2">
    <name type="scientific">Channa striata</name>
    <name type="common">Snakehead murrel</name>
    <name type="synonym">Ophicephalus striatus</name>
    <dbReference type="NCBI Taxonomy" id="64152"/>
    <lineage>
        <taxon>Eukaryota</taxon>
        <taxon>Metazoa</taxon>
        <taxon>Chordata</taxon>
        <taxon>Craniata</taxon>
        <taxon>Vertebrata</taxon>
        <taxon>Euteleostomi</taxon>
        <taxon>Actinopterygii</taxon>
        <taxon>Neopterygii</taxon>
        <taxon>Teleostei</taxon>
        <taxon>Neoteleostei</taxon>
        <taxon>Acanthomorphata</taxon>
        <taxon>Anabantaria</taxon>
        <taxon>Anabantiformes</taxon>
        <taxon>Channoidei</taxon>
        <taxon>Channidae</taxon>
        <taxon>Channa</taxon>
    </lineage>
</organism>
<dbReference type="EMBL" id="JAUPFM010000003">
    <property type="protein sequence ID" value="KAK2856236.1"/>
    <property type="molecule type" value="Genomic_DNA"/>
</dbReference>
<name>A0AA88NF85_CHASR</name>
<comment type="caution">
    <text evidence="1">The sequence shown here is derived from an EMBL/GenBank/DDBJ whole genome shotgun (WGS) entry which is preliminary data.</text>
</comment>
<protein>
    <submittedName>
        <fullName evidence="1">Uncharacterized protein</fullName>
    </submittedName>
</protein>
<reference evidence="1" key="1">
    <citation type="submission" date="2023-07" db="EMBL/GenBank/DDBJ databases">
        <title>Chromosome-level Genome Assembly of Striped Snakehead (Channa striata).</title>
        <authorList>
            <person name="Liu H."/>
        </authorList>
    </citation>
    <scope>NUCLEOTIDE SEQUENCE</scope>
    <source>
        <strain evidence="1">Gz</strain>
        <tissue evidence="1">Muscle</tissue>
    </source>
</reference>
<gene>
    <name evidence="1" type="ORF">Q5P01_004971</name>
</gene>
<evidence type="ECO:0000313" key="1">
    <source>
        <dbReference type="EMBL" id="KAK2856236.1"/>
    </source>
</evidence>
<keyword evidence="2" id="KW-1185">Reference proteome</keyword>